<dbReference type="RefSeq" id="WP_186895493.1">
    <property type="nucleotide sequence ID" value="NZ_WJBE01000027.1"/>
</dbReference>
<evidence type="ECO:0000259" key="1">
    <source>
        <dbReference type="Pfam" id="PF03235"/>
    </source>
</evidence>
<evidence type="ECO:0000313" key="4">
    <source>
        <dbReference type="Proteomes" id="UP000622405"/>
    </source>
</evidence>
<evidence type="ECO:0000259" key="2">
    <source>
        <dbReference type="Pfam" id="PF25202"/>
    </source>
</evidence>
<feature type="domain" description="DUF7834" evidence="2">
    <location>
        <begin position="204"/>
        <end position="448"/>
    </location>
</feature>
<gene>
    <name evidence="3" type="ORF">GH811_17715</name>
</gene>
<sequence length="483" mass="56389">MTTCLKLAITKIGDILLHDKITLDNEGKSINNINLVIPNYQRPYKWTAKNVIQLLEDIIEARNENKETYRVGTLILHQEGETYNIVDGQQRTITFSLLLKAFGADSISFLEQPLVNNSYNTRNIANNYRTLDRRAKNIADKRDRNDLLEYIKNNCELIVVITQNLSEAFQFFDSQNARGKKLYPHDLLKAYHLREMNDLDVEETEKVVKGWEDLDQKELSSLFSDYLYRVKEWTKGNKAWELTEHNIHKFKGITRQDNFPYAQFYKGAFAYADTVNHSAMPFVSGIRNLKPFQLVTPIVAGKPFFDYTKHYFEILKDIKNNDKYEGHFINDNDIVKTLDLRTYRNGVGNRITRLLFDTAILLYVDRFCPERPVKIDLEMLDQFVVFAFIWAYSLRAQYTNLGWQSAQNYILGNDITNAFNIYKIIIEADSPVSLLSELSDSVNPLNKNIKAKTDNIGEVENGIHQNYLYYFKEYNFLEDKNEN</sequence>
<proteinExistence type="predicted"/>
<organism evidence="3 4">
    <name type="scientific">Acetobacterium malicum</name>
    <dbReference type="NCBI Taxonomy" id="52692"/>
    <lineage>
        <taxon>Bacteria</taxon>
        <taxon>Bacillati</taxon>
        <taxon>Bacillota</taxon>
        <taxon>Clostridia</taxon>
        <taxon>Eubacteriales</taxon>
        <taxon>Eubacteriaceae</taxon>
        <taxon>Acetobacterium</taxon>
    </lineage>
</organism>
<dbReference type="Proteomes" id="UP000622405">
    <property type="component" value="Unassembled WGS sequence"/>
</dbReference>
<name>A0ABR6Z242_9FIRM</name>
<dbReference type="EMBL" id="WJBE01000027">
    <property type="protein sequence ID" value="MBC3901441.1"/>
    <property type="molecule type" value="Genomic_DNA"/>
</dbReference>
<keyword evidence="4" id="KW-1185">Reference proteome</keyword>
<reference evidence="3 4" key="1">
    <citation type="journal article" date="2020" name="mSystems">
        <title>Defining Genomic and Predicted Metabolic Features of the Acetobacterium Genus.</title>
        <authorList>
            <person name="Ross D.E."/>
            <person name="Marshall C.W."/>
            <person name="Gulliver D."/>
            <person name="May H.D."/>
            <person name="Norman R.S."/>
        </authorList>
    </citation>
    <scope>NUCLEOTIDE SEQUENCE [LARGE SCALE GENOMIC DNA]</scope>
    <source>
        <strain evidence="3 4">DSM 4132</strain>
    </source>
</reference>
<dbReference type="Pfam" id="PF03235">
    <property type="entry name" value="GmrSD_N"/>
    <property type="match status" value="1"/>
</dbReference>
<dbReference type="PANTHER" id="PTHR35149:SF2">
    <property type="entry name" value="DUF262 DOMAIN-CONTAINING PROTEIN"/>
    <property type="match status" value="1"/>
</dbReference>
<evidence type="ECO:0000313" key="3">
    <source>
        <dbReference type="EMBL" id="MBC3901441.1"/>
    </source>
</evidence>
<accession>A0ABR6Z242</accession>
<protein>
    <submittedName>
        <fullName evidence="3">DUF262 domain-containing protein</fullName>
    </submittedName>
</protein>
<dbReference type="Pfam" id="PF25202">
    <property type="entry name" value="DUF7834"/>
    <property type="match status" value="1"/>
</dbReference>
<dbReference type="PANTHER" id="PTHR35149">
    <property type="entry name" value="SLL5132 PROTEIN"/>
    <property type="match status" value="1"/>
</dbReference>
<comment type="caution">
    <text evidence="3">The sequence shown here is derived from an EMBL/GenBank/DDBJ whole genome shotgun (WGS) entry which is preliminary data.</text>
</comment>
<dbReference type="InterPro" id="IPR004919">
    <property type="entry name" value="GmrSD_N"/>
</dbReference>
<feature type="domain" description="GmrSD restriction endonucleases N-terminal" evidence="1">
    <location>
        <begin position="31"/>
        <end position="192"/>
    </location>
</feature>
<dbReference type="InterPro" id="IPR057156">
    <property type="entry name" value="DUF7834"/>
</dbReference>